<dbReference type="OrthoDB" id="1758063at2"/>
<sequence>MVDKILKMSIFVLSLICLIISLKLFLNLAIYTDEFHTSPDVVLGGEFWLYMNWIRLVLSGVICVLSGISLFKDKLF</sequence>
<dbReference type="AlphaFoldDB" id="A0A0C7QHL0"/>
<dbReference type="RefSeq" id="WP_055341415.1">
    <property type="nucleotide sequence ID" value="NZ_CEKZ01000003.1"/>
</dbReference>
<keyword evidence="1" id="KW-1133">Transmembrane helix</keyword>
<keyword evidence="1" id="KW-0472">Membrane</keyword>
<protein>
    <submittedName>
        <fullName evidence="2">Uncharacterized protein</fullName>
    </submittedName>
</protein>
<name>A0A0C7QHL0_PARSO</name>
<proteinExistence type="predicted"/>
<dbReference type="EMBL" id="CEKZ01000003">
    <property type="protein sequence ID" value="CEQ02851.1"/>
    <property type="molecule type" value="Genomic_DNA"/>
</dbReference>
<accession>A0A0C7QHL0</accession>
<evidence type="ECO:0000313" key="2">
    <source>
        <dbReference type="EMBL" id="CEQ02851.1"/>
    </source>
</evidence>
<gene>
    <name evidence="2" type="ORF">R28058_05841</name>
</gene>
<feature type="transmembrane region" description="Helical" evidence="1">
    <location>
        <begin position="12"/>
        <end position="32"/>
    </location>
</feature>
<feature type="transmembrane region" description="Helical" evidence="1">
    <location>
        <begin position="52"/>
        <end position="71"/>
    </location>
</feature>
<evidence type="ECO:0000256" key="1">
    <source>
        <dbReference type="SAM" id="Phobius"/>
    </source>
</evidence>
<keyword evidence="1" id="KW-0812">Transmembrane</keyword>
<organism evidence="2 3">
    <name type="scientific">Paraclostridium sordellii</name>
    <name type="common">Clostridium sordellii</name>
    <dbReference type="NCBI Taxonomy" id="1505"/>
    <lineage>
        <taxon>Bacteria</taxon>
        <taxon>Bacillati</taxon>
        <taxon>Bacillota</taxon>
        <taxon>Clostridia</taxon>
        <taxon>Peptostreptococcales</taxon>
        <taxon>Peptostreptococcaceae</taxon>
        <taxon>Paraclostridium</taxon>
    </lineage>
</organism>
<reference evidence="2 3" key="1">
    <citation type="submission" date="2015-01" db="EMBL/GenBank/DDBJ databases">
        <authorList>
            <person name="Aslett A.Martin."/>
            <person name="De Silva Nishadi"/>
        </authorList>
    </citation>
    <scope>NUCLEOTIDE SEQUENCE [LARGE SCALE GENOMIC DNA]</scope>
    <source>
        <strain evidence="2 3">R28058</strain>
    </source>
</reference>
<evidence type="ECO:0000313" key="3">
    <source>
        <dbReference type="Proteomes" id="UP000049127"/>
    </source>
</evidence>
<dbReference type="Proteomes" id="UP000049127">
    <property type="component" value="Unassembled WGS sequence"/>
</dbReference>